<evidence type="ECO:0000259" key="10">
    <source>
        <dbReference type="Pfam" id="PF21266"/>
    </source>
</evidence>
<dbReference type="Pfam" id="PF14382">
    <property type="entry name" value="ECR1_N"/>
    <property type="match status" value="1"/>
</dbReference>
<dbReference type="InterPro" id="IPR036612">
    <property type="entry name" value="KH_dom_type_1_sf"/>
</dbReference>
<protein>
    <recommendedName>
        <fullName evidence="13">Ribosomal RNA-processing protein 4</fullName>
    </recommendedName>
</protein>
<dbReference type="Gene3D" id="2.40.50.140">
    <property type="entry name" value="Nucleic acid-binding proteins"/>
    <property type="match status" value="1"/>
</dbReference>
<dbReference type="SUPFAM" id="SSF50249">
    <property type="entry name" value="Nucleic acid-binding proteins"/>
    <property type="match status" value="1"/>
</dbReference>
<evidence type="ECO:0000256" key="1">
    <source>
        <dbReference type="ARBA" id="ARBA00004123"/>
    </source>
</evidence>
<evidence type="ECO:0000256" key="2">
    <source>
        <dbReference type="ARBA" id="ARBA00009155"/>
    </source>
</evidence>
<organism evidence="11 12">
    <name type="scientific">Gnathostoma spinigerum</name>
    <dbReference type="NCBI Taxonomy" id="75299"/>
    <lineage>
        <taxon>Eukaryota</taxon>
        <taxon>Metazoa</taxon>
        <taxon>Ecdysozoa</taxon>
        <taxon>Nematoda</taxon>
        <taxon>Chromadorea</taxon>
        <taxon>Rhabditida</taxon>
        <taxon>Spirurina</taxon>
        <taxon>Gnathostomatomorpha</taxon>
        <taxon>Gnathostomatoidea</taxon>
        <taxon>Gnathostomatidae</taxon>
        <taxon>Gnathostoma</taxon>
    </lineage>
</organism>
<keyword evidence="3" id="KW-0698">rRNA processing</keyword>
<dbReference type="SUPFAM" id="SSF110324">
    <property type="entry name" value="Ribosomal L27 protein-like"/>
    <property type="match status" value="1"/>
</dbReference>
<evidence type="ECO:0000256" key="6">
    <source>
        <dbReference type="ARBA" id="ARBA00023242"/>
    </source>
</evidence>
<dbReference type="InterPro" id="IPR048565">
    <property type="entry name" value="S1_RRP4"/>
</dbReference>
<keyword evidence="4" id="KW-0271">Exosome</keyword>
<dbReference type="GO" id="GO:0006364">
    <property type="term" value="P:rRNA processing"/>
    <property type="evidence" value="ECO:0007669"/>
    <property type="project" value="UniProtKB-KW"/>
</dbReference>
<dbReference type="EMBL" id="JBGFUD010008740">
    <property type="protein sequence ID" value="MFH4982212.1"/>
    <property type="molecule type" value="Genomic_DNA"/>
</dbReference>
<dbReference type="InterPro" id="IPR012340">
    <property type="entry name" value="NA-bd_OB-fold"/>
</dbReference>
<evidence type="ECO:0000313" key="11">
    <source>
        <dbReference type="EMBL" id="MFH4982212.1"/>
    </source>
</evidence>
<evidence type="ECO:0000259" key="9">
    <source>
        <dbReference type="Pfam" id="PF15985"/>
    </source>
</evidence>
<dbReference type="GO" id="GO:0005634">
    <property type="term" value="C:nucleus"/>
    <property type="evidence" value="ECO:0007669"/>
    <property type="project" value="UniProtKB-SubCell"/>
</dbReference>
<dbReference type="SUPFAM" id="SSF54791">
    <property type="entry name" value="Eukaryotic type KH-domain (KH-domain type I)"/>
    <property type="match status" value="1"/>
</dbReference>
<dbReference type="InterPro" id="IPR004088">
    <property type="entry name" value="KH_dom_type_1"/>
</dbReference>
<dbReference type="FunFam" id="2.40.50.140:FF:000038">
    <property type="entry name" value="Exosome complex component RRP4"/>
    <property type="match status" value="1"/>
</dbReference>
<dbReference type="Pfam" id="PF15985">
    <property type="entry name" value="KH_6"/>
    <property type="match status" value="1"/>
</dbReference>
<dbReference type="Proteomes" id="UP001608902">
    <property type="component" value="Unassembled WGS sequence"/>
</dbReference>
<keyword evidence="12" id="KW-1185">Reference proteome</keyword>
<dbReference type="Gene3D" id="2.40.50.100">
    <property type="match status" value="1"/>
</dbReference>
<feature type="region of interest" description="Disordered" evidence="7">
    <location>
        <begin position="1"/>
        <end position="23"/>
    </location>
</feature>
<dbReference type="CDD" id="cd05789">
    <property type="entry name" value="S1_Rrp4"/>
    <property type="match status" value="1"/>
</dbReference>
<dbReference type="CDD" id="cd22525">
    <property type="entry name" value="KH-I_Rrp4_eukar"/>
    <property type="match status" value="1"/>
</dbReference>
<evidence type="ECO:0000256" key="7">
    <source>
        <dbReference type="SAM" id="MobiDB-lite"/>
    </source>
</evidence>
<dbReference type="PANTHER" id="PTHR21321:SF4">
    <property type="entry name" value="EXOSOME COMPLEX COMPONENT RRP4"/>
    <property type="match status" value="1"/>
</dbReference>
<dbReference type="InterPro" id="IPR026699">
    <property type="entry name" value="Exosome_RNA_bind1/RRP40/RRP4"/>
</dbReference>
<proteinExistence type="inferred from homology"/>
<comment type="similarity">
    <text evidence="2">Belongs to the RRP4 family.</text>
</comment>
<reference evidence="11 12" key="1">
    <citation type="submission" date="2024-08" db="EMBL/GenBank/DDBJ databases">
        <title>Gnathostoma spinigerum genome.</title>
        <authorList>
            <person name="Gonzalez-Bertolin B."/>
            <person name="Monzon S."/>
            <person name="Zaballos A."/>
            <person name="Jimenez P."/>
            <person name="Dekumyoy P."/>
            <person name="Varona S."/>
            <person name="Cuesta I."/>
            <person name="Sumanam S."/>
            <person name="Adisakwattana P."/>
            <person name="Gasser R.B."/>
            <person name="Hernandez-Gonzalez A."/>
            <person name="Young N.D."/>
            <person name="Perteguer M.J."/>
        </authorList>
    </citation>
    <scope>NUCLEOTIDE SEQUENCE [LARGE SCALE GENOMIC DNA]</scope>
    <source>
        <strain evidence="11">AL3</strain>
        <tissue evidence="11">Liver</tissue>
    </source>
</reference>
<feature type="domain" description="Exosome complex component N-terminal" evidence="8">
    <location>
        <begin position="28"/>
        <end position="65"/>
    </location>
</feature>
<name>A0ABD6ESV2_9BILA</name>
<dbReference type="GO" id="GO:0003723">
    <property type="term" value="F:RNA binding"/>
    <property type="evidence" value="ECO:0007669"/>
    <property type="project" value="UniProtKB-KW"/>
</dbReference>
<evidence type="ECO:0000256" key="3">
    <source>
        <dbReference type="ARBA" id="ARBA00022552"/>
    </source>
</evidence>
<dbReference type="AlphaFoldDB" id="A0ABD6ESV2"/>
<accession>A0ABD6ESV2</accession>
<comment type="subcellular location">
    <subcellularLocation>
        <location evidence="1">Nucleus</location>
    </subcellularLocation>
</comment>
<dbReference type="InterPro" id="IPR025721">
    <property type="entry name" value="Exosome_cplx_N_dom"/>
</dbReference>
<dbReference type="GO" id="GO:0000178">
    <property type="term" value="C:exosome (RNase complex)"/>
    <property type="evidence" value="ECO:0007669"/>
    <property type="project" value="UniProtKB-KW"/>
</dbReference>
<evidence type="ECO:0000256" key="4">
    <source>
        <dbReference type="ARBA" id="ARBA00022835"/>
    </source>
</evidence>
<evidence type="ECO:0000256" key="5">
    <source>
        <dbReference type="ARBA" id="ARBA00022884"/>
    </source>
</evidence>
<feature type="domain" description="K Homology" evidence="9">
    <location>
        <begin position="171"/>
        <end position="209"/>
    </location>
</feature>
<keyword evidence="6" id="KW-0539">Nucleus</keyword>
<sequence>MSIEITGPTAARKLSGLQEQDEGRRPRLVIPGMNVSTAANFMRGHGTYLRGDELIASLAGAVETVNKLICVRPLKSRYFGEVGDVVIGRITEVQQKRWKVDTNSMQDATLMLASVNLPGGELRRKSAEDELMMKEYLNEGDLISAEVQKVASDGSLHLHTRSLRYGKLSQGVLAKVSPFLIKRRKTHFHDLPCGASIILGCNGYIWISPIVSDEQNLTGGYAQNLDEVIDPAVRQVIARLANCVDVLAKNCIPLYDTSIMYAYENSLSYPVKDLLNPNVASEISAEVLTLIEEKIEEC</sequence>
<keyword evidence="5" id="KW-0694">RNA-binding</keyword>
<evidence type="ECO:0000259" key="8">
    <source>
        <dbReference type="Pfam" id="PF14382"/>
    </source>
</evidence>
<evidence type="ECO:0000313" key="12">
    <source>
        <dbReference type="Proteomes" id="UP001608902"/>
    </source>
</evidence>
<dbReference type="Pfam" id="PF21266">
    <property type="entry name" value="S1_RRP4"/>
    <property type="match status" value="1"/>
</dbReference>
<comment type="caution">
    <text evidence="11">The sequence shown here is derived from an EMBL/GenBank/DDBJ whole genome shotgun (WGS) entry which is preliminary data.</text>
</comment>
<feature type="domain" description="RRP4 S1" evidence="10">
    <location>
        <begin position="77"/>
        <end position="149"/>
    </location>
</feature>
<dbReference type="PANTHER" id="PTHR21321">
    <property type="entry name" value="PNAS-3 RELATED"/>
    <property type="match status" value="1"/>
</dbReference>
<evidence type="ECO:0008006" key="13">
    <source>
        <dbReference type="Google" id="ProtNLM"/>
    </source>
</evidence>
<gene>
    <name evidence="11" type="ORF">AB6A40_008921</name>
</gene>